<keyword evidence="2" id="KW-1185">Reference proteome</keyword>
<organism evidence="1 2">
    <name type="scientific">Paramuricea clavata</name>
    <name type="common">Red gorgonian</name>
    <name type="synonym">Violescent sea-whip</name>
    <dbReference type="NCBI Taxonomy" id="317549"/>
    <lineage>
        <taxon>Eukaryota</taxon>
        <taxon>Metazoa</taxon>
        <taxon>Cnidaria</taxon>
        <taxon>Anthozoa</taxon>
        <taxon>Octocorallia</taxon>
        <taxon>Malacalcyonacea</taxon>
        <taxon>Plexauridae</taxon>
        <taxon>Paramuricea</taxon>
    </lineage>
</organism>
<evidence type="ECO:0000313" key="2">
    <source>
        <dbReference type="Proteomes" id="UP001152795"/>
    </source>
</evidence>
<dbReference type="PANTHER" id="PTHR45749:SF33">
    <property type="entry name" value="ZINC FINGER MYM-TYPE PROTEIN 1"/>
    <property type="match status" value="1"/>
</dbReference>
<proteinExistence type="predicted"/>
<sequence length="412" mass="47441">MKDCEKKKGCDIAELICKVLKNHDIQLKNCRGQGYDNGSNMSGCYQGAQALIREKNPQAVFSPCSAHTLNLCGVHAAESNNVVKKFFGNIQKLYKLFSFSPSCWKILQEIAHISLHKLSVTRWSARIEAVKLLPKRPREILEALDSLKEHDLPPDLCNDVDTLSEWLSSFEYTLLVSFWFKVLQAINDVSLLLQGSGITIDEELRLIKSLQDDLKRIREGWNVILQESKLVAGALGLTEQFQEKRRRIRKAFFDENRDNEWEVQNNEALFRINVFNVTLDTVISEVTCRFETSEQLNNMFSFLWGPSSITGQEDTENSDQSLSEDVENTCKAKNYCCNLSKFYPNDLNEDQLMEELRLLNKLKQNDNLFGKLSSLQLQDLRERTSKHISTDLCCPKDFCKHTSVSRFWRTVF</sequence>
<dbReference type="OrthoDB" id="6630012at2759"/>
<comment type="caution">
    <text evidence="1">The sequence shown here is derived from an EMBL/GenBank/DDBJ whole genome shotgun (WGS) entry which is preliminary data.</text>
</comment>
<dbReference type="Proteomes" id="UP001152795">
    <property type="component" value="Unassembled WGS sequence"/>
</dbReference>
<name>A0A6S7HDZ8_PARCT</name>
<evidence type="ECO:0000313" key="1">
    <source>
        <dbReference type="EMBL" id="CAB4002479.1"/>
    </source>
</evidence>
<accession>A0A6S7HDZ8</accession>
<dbReference type="AlphaFoldDB" id="A0A6S7HDZ8"/>
<dbReference type="EMBL" id="CACRXK020004368">
    <property type="protein sequence ID" value="CAB4002479.1"/>
    <property type="molecule type" value="Genomic_DNA"/>
</dbReference>
<dbReference type="SUPFAM" id="SSF53098">
    <property type="entry name" value="Ribonuclease H-like"/>
    <property type="match status" value="1"/>
</dbReference>
<reference evidence="1" key="1">
    <citation type="submission" date="2020-04" db="EMBL/GenBank/DDBJ databases">
        <authorList>
            <person name="Alioto T."/>
            <person name="Alioto T."/>
            <person name="Gomez Garrido J."/>
        </authorList>
    </citation>
    <scope>NUCLEOTIDE SEQUENCE</scope>
    <source>
        <strain evidence="1">A484AB</strain>
    </source>
</reference>
<protein>
    <submittedName>
        <fullName evidence="1">Zinc finger MYM-type 1-like</fullName>
    </submittedName>
</protein>
<dbReference type="PANTHER" id="PTHR45749">
    <property type="match status" value="1"/>
</dbReference>
<gene>
    <name evidence="1" type="ORF">PACLA_8A050719</name>
</gene>
<dbReference type="InterPro" id="IPR012337">
    <property type="entry name" value="RNaseH-like_sf"/>
</dbReference>